<dbReference type="EMBL" id="JAFJZO010000032">
    <property type="protein sequence ID" value="KAG5496106.1"/>
    <property type="molecule type" value="Genomic_DNA"/>
</dbReference>
<dbReference type="GeneID" id="94288509"/>
<evidence type="ECO:0000313" key="2">
    <source>
        <dbReference type="EMBL" id="KAG5496106.1"/>
    </source>
</evidence>
<name>A0A836IEY2_9TRYP</name>
<accession>A0A836IEY2</accession>
<feature type="compositionally biased region" description="Basic and acidic residues" evidence="1">
    <location>
        <begin position="30"/>
        <end position="39"/>
    </location>
</feature>
<dbReference type="RefSeq" id="XP_067754589.1">
    <property type="nucleotide sequence ID" value="XM_067898432.1"/>
</dbReference>
<keyword evidence="3" id="KW-1185">Reference proteome</keyword>
<comment type="caution">
    <text evidence="2">The sequence shown here is derived from an EMBL/GenBank/DDBJ whole genome shotgun (WGS) entry which is preliminary data.</text>
</comment>
<reference evidence="2 3" key="1">
    <citation type="submission" date="2021-02" db="EMBL/GenBank/DDBJ databases">
        <title>Porcisia hertigi Genome sequencing and assembly.</title>
        <authorList>
            <person name="Almutairi H."/>
            <person name="Gatherer D."/>
        </authorList>
    </citation>
    <scope>NUCLEOTIDE SEQUENCE [LARGE SCALE GENOMIC DNA]</scope>
    <source>
        <strain evidence="2 3">C119</strain>
    </source>
</reference>
<organism evidence="2 3">
    <name type="scientific">Porcisia hertigi</name>
    <dbReference type="NCBI Taxonomy" id="2761500"/>
    <lineage>
        <taxon>Eukaryota</taxon>
        <taxon>Discoba</taxon>
        <taxon>Euglenozoa</taxon>
        <taxon>Kinetoplastea</taxon>
        <taxon>Metakinetoplastina</taxon>
        <taxon>Trypanosomatida</taxon>
        <taxon>Trypanosomatidae</taxon>
        <taxon>Leishmaniinae</taxon>
        <taxon>Porcisia</taxon>
    </lineage>
</organism>
<dbReference type="PANTHER" id="PTHR12775:SF0">
    <property type="entry name" value="REPLICATION TERMINATION FACTOR 2"/>
    <property type="match status" value="1"/>
</dbReference>
<dbReference type="GO" id="GO:0006274">
    <property type="term" value="P:DNA replication termination"/>
    <property type="evidence" value="ECO:0007669"/>
    <property type="project" value="TreeGrafter"/>
</dbReference>
<dbReference type="OrthoDB" id="247013at2759"/>
<dbReference type="KEGG" id="phet:94288509"/>
<evidence type="ECO:0000256" key="1">
    <source>
        <dbReference type="SAM" id="MobiDB-lite"/>
    </source>
</evidence>
<feature type="compositionally biased region" description="Polar residues" evidence="1">
    <location>
        <begin position="7"/>
        <end position="16"/>
    </location>
</feature>
<dbReference type="Pfam" id="PF04641">
    <property type="entry name" value="Rtf2"/>
    <property type="match status" value="1"/>
</dbReference>
<sequence length="204" mass="22768">MGGDGQALTNKRSLLQKSRVYATGADSESDPAKEKTTHRSRTVERWTHCALSMQVLEAPLVFDAAGDVFSKQSVIDYLLDRKKCSDDAKEKDDFPIKKLTDVREFANEVNSDGSVCCPITGYSTALGVHSFLGFWGCGHVVSASTLKKSEDSKSQMDVECPFCGLESFYVRLICEDADDAKSQQRFLRHSLKKIRKRAREDNLD</sequence>
<dbReference type="AlphaFoldDB" id="A0A836IEY2"/>
<dbReference type="Proteomes" id="UP000674318">
    <property type="component" value="Chromosome 32"/>
</dbReference>
<dbReference type="InterPro" id="IPR006735">
    <property type="entry name" value="Rtf2"/>
</dbReference>
<evidence type="ECO:0008006" key="4">
    <source>
        <dbReference type="Google" id="ProtNLM"/>
    </source>
</evidence>
<dbReference type="GO" id="GO:0005634">
    <property type="term" value="C:nucleus"/>
    <property type="evidence" value="ECO:0007669"/>
    <property type="project" value="TreeGrafter"/>
</dbReference>
<proteinExistence type="predicted"/>
<evidence type="ECO:0000313" key="3">
    <source>
        <dbReference type="Proteomes" id="UP000674318"/>
    </source>
</evidence>
<protein>
    <recommendedName>
        <fullName evidence="4">Replication termination factor 2</fullName>
    </recommendedName>
</protein>
<feature type="region of interest" description="Disordered" evidence="1">
    <location>
        <begin position="1"/>
        <end position="39"/>
    </location>
</feature>
<dbReference type="PANTHER" id="PTHR12775">
    <property type="entry name" value="PROTEIN C20ORF43 HOMOLOG"/>
    <property type="match status" value="1"/>
</dbReference>
<gene>
    <name evidence="2" type="ORF">JKF63_02407</name>
</gene>